<dbReference type="Gene3D" id="3.30.70.100">
    <property type="match status" value="1"/>
</dbReference>
<dbReference type="InterPro" id="IPR007138">
    <property type="entry name" value="ABM_dom"/>
</dbReference>
<name>A0A1H2M5I9_9ACTN</name>
<evidence type="ECO:0000313" key="3">
    <source>
        <dbReference type="Proteomes" id="UP000198825"/>
    </source>
</evidence>
<dbReference type="PANTHER" id="PTHR33336:SF3">
    <property type="entry name" value="ABM DOMAIN-CONTAINING PROTEIN"/>
    <property type="match status" value="1"/>
</dbReference>
<keyword evidence="2" id="KW-0503">Monooxygenase</keyword>
<dbReference type="AlphaFoldDB" id="A0A1H2M5I9"/>
<proteinExistence type="predicted"/>
<dbReference type="OrthoDB" id="5241825at2"/>
<organism evidence="2 3">
    <name type="scientific">Microlunatus sagamiharensis</name>
    <dbReference type="NCBI Taxonomy" id="546874"/>
    <lineage>
        <taxon>Bacteria</taxon>
        <taxon>Bacillati</taxon>
        <taxon>Actinomycetota</taxon>
        <taxon>Actinomycetes</taxon>
        <taxon>Propionibacteriales</taxon>
        <taxon>Propionibacteriaceae</taxon>
        <taxon>Microlunatus</taxon>
    </lineage>
</organism>
<dbReference type="EMBL" id="LT629799">
    <property type="protein sequence ID" value="SDU88151.1"/>
    <property type="molecule type" value="Genomic_DNA"/>
</dbReference>
<accession>A0A1H2M5I9</accession>
<reference evidence="3" key="1">
    <citation type="submission" date="2016-10" db="EMBL/GenBank/DDBJ databases">
        <authorList>
            <person name="Varghese N."/>
            <person name="Submissions S."/>
        </authorList>
    </citation>
    <scope>NUCLEOTIDE SEQUENCE [LARGE SCALE GENOMIC DNA]</scope>
    <source>
        <strain evidence="3">DSM 21743</strain>
    </source>
</reference>
<dbReference type="Proteomes" id="UP000198825">
    <property type="component" value="Chromosome I"/>
</dbReference>
<dbReference type="PROSITE" id="PS51725">
    <property type="entry name" value="ABM"/>
    <property type="match status" value="1"/>
</dbReference>
<dbReference type="Pfam" id="PF03992">
    <property type="entry name" value="ABM"/>
    <property type="match status" value="1"/>
</dbReference>
<sequence length="102" mass="10667">MPVVVTAVFRPAPGRHDELVEALRSTIPAVHEEQGCLLYAIHDADDGTVTMIEKWESAADLEAHASGTAVKPLQAATGDLLAEPVRVVTMEPIPVGGSAGTL</sequence>
<evidence type="ECO:0000313" key="2">
    <source>
        <dbReference type="EMBL" id="SDU88151.1"/>
    </source>
</evidence>
<dbReference type="PANTHER" id="PTHR33336">
    <property type="entry name" value="QUINOL MONOOXYGENASE YGIN-RELATED"/>
    <property type="match status" value="1"/>
</dbReference>
<dbReference type="STRING" id="546874.SAMN04488544_1390"/>
<keyword evidence="2" id="KW-0560">Oxidoreductase</keyword>
<dbReference type="RefSeq" id="WP_091073809.1">
    <property type="nucleotide sequence ID" value="NZ_LT629799.1"/>
</dbReference>
<protein>
    <submittedName>
        <fullName evidence="2">Quinol monooxygenase YgiN</fullName>
    </submittedName>
</protein>
<evidence type="ECO:0000259" key="1">
    <source>
        <dbReference type="PROSITE" id="PS51725"/>
    </source>
</evidence>
<dbReference type="InterPro" id="IPR050744">
    <property type="entry name" value="AI-2_Isomerase_LsrG"/>
</dbReference>
<feature type="domain" description="ABM" evidence="1">
    <location>
        <begin position="3"/>
        <end position="89"/>
    </location>
</feature>
<gene>
    <name evidence="2" type="ORF">SAMN04488544_1390</name>
</gene>
<keyword evidence="3" id="KW-1185">Reference proteome</keyword>
<dbReference type="InterPro" id="IPR011008">
    <property type="entry name" value="Dimeric_a/b-barrel"/>
</dbReference>
<dbReference type="GO" id="GO:0004497">
    <property type="term" value="F:monooxygenase activity"/>
    <property type="evidence" value="ECO:0007669"/>
    <property type="project" value="UniProtKB-KW"/>
</dbReference>
<dbReference type="SUPFAM" id="SSF54909">
    <property type="entry name" value="Dimeric alpha+beta barrel"/>
    <property type="match status" value="1"/>
</dbReference>